<dbReference type="Gene3D" id="1.10.10.1200">
    <property type="entry name" value="MAGE homology domain, winged helix WH1 motif"/>
    <property type="match status" value="1"/>
</dbReference>
<protein>
    <recommendedName>
        <fullName evidence="14">Probable D-lactate dehydrogenase, mitochondrial</fullName>
        <ecNumber evidence="10">1.1.2.4</ecNumber>
    </recommendedName>
</protein>
<feature type="transmembrane region" description="Helical" evidence="15">
    <location>
        <begin position="76"/>
        <end position="93"/>
    </location>
</feature>
<evidence type="ECO:0000256" key="11">
    <source>
        <dbReference type="ARBA" id="ARBA00051477"/>
    </source>
</evidence>
<name>A0A6P6DYE1_OCTDE</name>
<reference evidence="19" key="1">
    <citation type="submission" date="2025-08" db="UniProtKB">
        <authorList>
            <consortium name="RefSeq"/>
        </authorList>
    </citation>
    <scope>IDENTIFICATION</scope>
</reference>
<dbReference type="InterPro" id="IPR016171">
    <property type="entry name" value="Vanillyl_alc_oxidase_C-sub2"/>
</dbReference>
<dbReference type="InterPro" id="IPR036318">
    <property type="entry name" value="FAD-bd_PCMH-like_sf"/>
</dbReference>
<dbReference type="FunFam" id="3.30.70.2740:FF:000001">
    <property type="entry name" value="D-lactate dehydrogenase mitochondrial"/>
    <property type="match status" value="1"/>
</dbReference>
<dbReference type="InterPro" id="IPR002190">
    <property type="entry name" value="MHD_dom"/>
</dbReference>
<comment type="similarity">
    <text evidence="3">Belongs to the FAD-binding oxidoreductase/transferase type 4 family.</text>
</comment>
<dbReference type="Gene3D" id="3.30.465.10">
    <property type="match status" value="1"/>
</dbReference>
<dbReference type="PANTHER" id="PTHR11748">
    <property type="entry name" value="D-LACTATE DEHYDROGENASE"/>
    <property type="match status" value="1"/>
</dbReference>
<feature type="domain" description="FAD-binding PCMH-type" evidence="17">
    <location>
        <begin position="138"/>
        <end position="319"/>
    </location>
</feature>
<evidence type="ECO:0000256" key="4">
    <source>
        <dbReference type="ARBA" id="ARBA00022630"/>
    </source>
</evidence>
<keyword evidence="18" id="KW-1185">Reference proteome</keyword>
<evidence type="ECO:0000259" key="16">
    <source>
        <dbReference type="PROSITE" id="PS50838"/>
    </source>
</evidence>
<dbReference type="InterPro" id="IPR016164">
    <property type="entry name" value="FAD-linked_Oxase-like_C"/>
</dbReference>
<keyword evidence="15" id="KW-0472">Membrane</keyword>
<evidence type="ECO:0000313" key="18">
    <source>
        <dbReference type="Proteomes" id="UP000515203"/>
    </source>
</evidence>
<organism evidence="18 19">
    <name type="scientific">Octodon degus</name>
    <name type="common">Degu</name>
    <name type="synonym">Sciurus degus</name>
    <dbReference type="NCBI Taxonomy" id="10160"/>
    <lineage>
        <taxon>Eukaryota</taxon>
        <taxon>Metazoa</taxon>
        <taxon>Chordata</taxon>
        <taxon>Craniata</taxon>
        <taxon>Vertebrata</taxon>
        <taxon>Euteleostomi</taxon>
        <taxon>Mammalia</taxon>
        <taxon>Eutheria</taxon>
        <taxon>Euarchontoglires</taxon>
        <taxon>Glires</taxon>
        <taxon>Rodentia</taxon>
        <taxon>Hystricomorpha</taxon>
        <taxon>Octodontidae</taxon>
        <taxon>Octodon</taxon>
    </lineage>
</organism>
<keyword evidence="6" id="KW-0809">Transit peptide</keyword>
<evidence type="ECO:0000256" key="13">
    <source>
        <dbReference type="ARBA" id="ARBA00063083"/>
    </source>
</evidence>
<dbReference type="RefSeq" id="XP_023565094.1">
    <property type="nucleotide sequence ID" value="XM_023709326.1"/>
</dbReference>
<dbReference type="GO" id="GO:1903457">
    <property type="term" value="P:lactate catabolic process"/>
    <property type="evidence" value="ECO:0007669"/>
    <property type="project" value="TreeGrafter"/>
</dbReference>
<keyword evidence="5" id="KW-0274">FAD</keyword>
<dbReference type="OrthoDB" id="5332616at2759"/>
<dbReference type="PROSITE" id="PS51387">
    <property type="entry name" value="FAD_PCMH"/>
    <property type="match status" value="1"/>
</dbReference>
<comment type="subcellular location">
    <subcellularLocation>
        <location evidence="2">Mitochondrion</location>
    </subcellularLocation>
</comment>
<dbReference type="PROSITE" id="PS50838">
    <property type="entry name" value="MAGE"/>
    <property type="match status" value="1"/>
</dbReference>
<dbReference type="GeneID" id="101591840"/>
<dbReference type="FunCoup" id="A0A6P6DYE1">
    <property type="interactions" value="726"/>
</dbReference>
<accession>A0A6P6DYE1</accession>
<dbReference type="Proteomes" id="UP000515203">
    <property type="component" value="Unplaced"/>
</dbReference>
<evidence type="ECO:0000256" key="6">
    <source>
        <dbReference type="ARBA" id="ARBA00022946"/>
    </source>
</evidence>
<dbReference type="Pfam" id="PF01565">
    <property type="entry name" value="FAD_binding_4"/>
    <property type="match status" value="1"/>
</dbReference>
<keyword evidence="8" id="KW-0560">Oxidoreductase</keyword>
<comment type="function">
    <text evidence="12">Involved in D-lactate, but not L-lactate catabolic process.</text>
</comment>
<dbReference type="InterPro" id="IPR016169">
    <property type="entry name" value="FAD-bd_PCMH_sub2"/>
</dbReference>
<dbReference type="GO" id="GO:0071949">
    <property type="term" value="F:FAD binding"/>
    <property type="evidence" value="ECO:0007669"/>
    <property type="project" value="InterPro"/>
</dbReference>
<feature type="domain" description="MAGE" evidence="16">
    <location>
        <begin position="1"/>
        <end position="105"/>
    </location>
</feature>
<dbReference type="SUPFAM" id="SSF56176">
    <property type="entry name" value="FAD-binding/transporter-associated domain-like"/>
    <property type="match status" value="1"/>
</dbReference>
<dbReference type="GO" id="GO:0004458">
    <property type="term" value="F:D-lactate dehydrogenase (cytochrome) activity"/>
    <property type="evidence" value="ECO:0007669"/>
    <property type="project" value="UniProtKB-EC"/>
</dbReference>
<dbReference type="SMART" id="SM01373">
    <property type="entry name" value="MAGE"/>
    <property type="match status" value="1"/>
</dbReference>
<evidence type="ECO:0000259" key="17">
    <source>
        <dbReference type="PROSITE" id="PS51387"/>
    </source>
</evidence>
<evidence type="ECO:0000256" key="2">
    <source>
        <dbReference type="ARBA" id="ARBA00004173"/>
    </source>
</evidence>
<sequence length="561" mass="60968">MVMKCIVYKYKMKEPILKGEMLKIVHKRFREPLGTWERVLGLELKELKPSGCSYTLTTTLNLPRDKNLSDHVPKTGLIMSLLIIIFLAGYSAAEKDIREFLTCLGSLLSSVNPFSHNQTYVDPIRPVAAPSKVPRSASRCHPPDVVVWPQNVDQVSRLAALCYSQGVAIIPFGTGTGLEGGVCALQGGVCINLTHMDRIRELNSEDFSVVVEPGVTRKALNTHLRDCGLWFPVDPGADASLCGMAATGASGTNAVRYGTMRDNVINLEVVLPDGRLLHTAGQGRHFRKTAAGYNLTGLFVGSEGTLGLITSATLRLHPTPEATVAATCAFPSVQAAVDSTVQMLQAAVPVARIEFLDDVMMDACNRYSKLNCSVAPTLFLEFHGSEQALAEHLQRAEVITQHNGASHFSWAKKAEERSRLWTARHNAWYAFLALAPGYKAYSTDVCVPISRLPEILVHTKEKLKASGLTGAIVGHVGDGNFHCLLLVNPDDAEELQRVTTFAEELGRRALALHGTCTGEHGIGMGKQQLLQEEVGSVGLQTMKQLKVMLDPQGLMNPGKVL</sequence>
<dbReference type="InterPro" id="IPR041898">
    <property type="entry name" value="MAGE_WH1"/>
</dbReference>
<dbReference type="EC" id="1.1.2.4" evidence="10"/>
<dbReference type="SUPFAM" id="SSF55103">
    <property type="entry name" value="FAD-linked oxidases, C-terminal domain"/>
    <property type="match status" value="1"/>
</dbReference>
<dbReference type="FunFam" id="3.30.43.10:FF:000010">
    <property type="entry name" value="probable D-lactate dehydrogenase, mitochondrial"/>
    <property type="match status" value="1"/>
</dbReference>
<gene>
    <name evidence="19" type="primary">Ldhd</name>
</gene>
<dbReference type="InterPro" id="IPR006094">
    <property type="entry name" value="Oxid_FAD_bind_N"/>
</dbReference>
<proteinExistence type="inferred from homology"/>
<dbReference type="FunFam" id="3.30.465.10:FF:000030">
    <property type="entry name" value="probable D-lactate dehydrogenase, mitochondrial"/>
    <property type="match status" value="1"/>
</dbReference>
<keyword evidence="7" id="KW-0007">Acetylation</keyword>
<dbReference type="Pfam" id="PF02913">
    <property type="entry name" value="FAD-oxidase_C"/>
    <property type="match status" value="1"/>
</dbReference>
<evidence type="ECO:0000313" key="19">
    <source>
        <dbReference type="RefSeq" id="XP_023565094.1"/>
    </source>
</evidence>
<evidence type="ECO:0000256" key="7">
    <source>
        <dbReference type="ARBA" id="ARBA00022990"/>
    </source>
</evidence>
<dbReference type="Gene3D" id="1.10.45.10">
    <property type="entry name" value="Vanillyl-alcohol Oxidase, Chain A, domain 4"/>
    <property type="match status" value="1"/>
</dbReference>
<evidence type="ECO:0000256" key="3">
    <source>
        <dbReference type="ARBA" id="ARBA00008000"/>
    </source>
</evidence>
<dbReference type="GO" id="GO:0008720">
    <property type="term" value="F:D-lactate dehydrogenase (NAD+) activity"/>
    <property type="evidence" value="ECO:0007669"/>
    <property type="project" value="TreeGrafter"/>
</dbReference>
<dbReference type="PANTHER" id="PTHR11748:SF111">
    <property type="entry name" value="D-LACTATE DEHYDROGENASE, MITOCHONDRIAL-RELATED"/>
    <property type="match status" value="1"/>
</dbReference>
<evidence type="ECO:0000256" key="9">
    <source>
        <dbReference type="ARBA" id="ARBA00023128"/>
    </source>
</evidence>
<evidence type="ECO:0000256" key="1">
    <source>
        <dbReference type="ARBA" id="ARBA00001974"/>
    </source>
</evidence>
<dbReference type="GO" id="GO:0005739">
    <property type="term" value="C:mitochondrion"/>
    <property type="evidence" value="ECO:0007669"/>
    <property type="project" value="UniProtKB-SubCell"/>
</dbReference>
<evidence type="ECO:0000256" key="12">
    <source>
        <dbReference type="ARBA" id="ARBA00053432"/>
    </source>
</evidence>
<dbReference type="InParanoid" id="A0A6P6DYE1"/>
<keyword evidence="15" id="KW-0812">Transmembrane</keyword>
<dbReference type="Gene3D" id="3.30.70.2740">
    <property type="match status" value="1"/>
</dbReference>
<comment type="subunit">
    <text evidence="13">Interacts with CSRP3.</text>
</comment>
<keyword evidence="9" id="KW-0496">Mitochondrion</keyword>
<dbReference type="InterPro" id="IPR016166">
    <property type="entry name" value="FAD-bd_PCMH"/>
</dbReference>
<evidence type="ECO:0000256" key="14">
    <source>
        <dbReference type="ARBA" id="ARBA00072812"/>
    </source>
</evidence>
<evidence type="ECO:0000256" key="8">
    <source>
        <dbReference type="ARBA" id="ARBA00023002"/>
    </source>
</evidence>
<comment type="catalytic activity">
    <reaction evidence="11">
        <text>(R)-lactate + 2 Fe(III)-[cytochrome c] = 2 Fe(II)-[cytochrome c] + pyruvate + 2 H(+)</text>
        <dbReference type="Rhea" id="RHEA:13521"/>
        <dbReference type="Rhea" id="RHEA-COMP:10350"/>
        <dbReference type="Rhea" id="RHEA-COMP:14399"/>
        <dbReference type="ChEBI" id="CHEBI:15361"/>
        <dbReference type="ChEBI" id="CHEBI:15378"/>
        <dbReference type="ChEBI" id="CHEBI:16004"/>
        <dbReference type="ChEBI" id="CHEBI:29033"/>
        <dbReference type="ChEBI" id="CHEBI:29034"/>
        <dbReference type="EC" id="1.1.2.4"/>
    </reaction>
    <physiologicalReaction direction="left-to-right" evidence="11">
        <dbReference type="Rhea" id="RHEA:13522"/>
    </physiologicalReaction>
</comment>
<dbReference type="InterPro" id="IPR004113">
    <property type="entry name" value="FAD-bd_oxidored_4_C"/>
</dbReference>
<comment type="cofactor">
    <cofactor evidence="1">
        <name>FAD</name>
        <dbReference type="ChEBI" id="CHEBI:57692"/>
    </cofactor>
</comment>
<evidence type="ECO:0000256" key="5">
    <source>
        <dbReference type="ARBA" id="ARBA00022827"/>
    </source>
</evidence>
<dbReference type="FunFam" id="1.10.45.10:FF:000001">
    <property type="entry name" value="D-lactate dehydrogenase mitochondrial"/>
    <property type="match status" value="1"/>
</dbReference>
<evidence type="ECO:0000256" key="15">
    <source>
        <dbReference type="SAM" id="Phobius"/>
    </source>
</evidence>
<evidence type="ECO:0000256" key="10">
    <source>
        <dbReference type="ARBA" id="ARBA00038897"/>
    </source>
</evidence>
<keyword evidence="15" id="KW-1133">Transmembrane helix</keyword>
<dbReference type="CTD" id="197257"/>
<keyword evidence="4" id="KW-0285">Flavoprotein</keyword>
<dbReference type="AlphaFoldDB" id="A0A6P6DYE1"/>